<protein>
    <submittedName>
        <fullName evidence="1">Uncharacterized protein</fullName>
    </submittedName>
</protein>
<name>A0ABR2KAR3_9EUKA</name>
<proteinExistence type="predicted"/>
<sequence length="140" mass="16349">MANFNEISERVYTIQCEGYFDKNGYPLDDETTTKHLTSGEHPVNIDDDIELFDENGDVIDYMDYDDYNGMNHYKYVLRKITKKISSKKFICEEPISSGKSTSICKWISSYKTEKFMVIVLTVNTVEEFYTKLNDMDIKSI</sequence>
<organism evidence="1 2">
    <name type="scientific">Tritrichomonas musculus</name>
    <dbReference type="NCBI Taxonomy" id="1915356"/>
    <lineage>
        <taxon>Eukaryota</taxon>
        <taxon>Metamonada</taxon>
        <taxon>Parabasalia</taxon>
        <taxon>Tritrichomonadida</taxon>
        <taxon>Tritrichomonadidae</taxon>
        <taxon>Tritrichomonas</taxon>
    </lineage>
</organism>
<accession>A0ABR2KAR3</accession>
<dbReference type="EMBL" id="JAPFFF010000006">
    <property type="protein sequence ID" value="KAK8888210.1"/>
    <property type="molecule type" value="Genomic_DNA"/>
</dbReference>
<evidence type="ECO:0000313" key="1">
    <source>
        <dbReference type="EMBL" id="KAK8888210.1"/>
    </source>
</evidence>
<evidence type="ECO:0000313" key="2">
    <source>
        <dbReference type="Proteomes" id="UP001470230"/>
    </source>
</evidence>
<dbReference type="Proteomes" id="UP001470230">
    <property type="component" value="Unassembled WGS sequence"/>
</dbReference>
<reference evidence="1 2" key="1">
    <citation type="submission" date="2024-04" db="EMBL/GenBank/DDBJ databases">
        <title>Tritrichomonas musculus Genome.</title>
        <authorList>
            <person name="Alves-Ferreira E."/>
            <person name="Grigg M."/>
            <person name="Lorenzi H."/>
            <person name="Galac M."/>
        </authorList>
    </citation>
    <scope>NUCLEOTIDE SEQUENCE [LARGE SCALE GENOMIC DNA]</scope>
    <source>
        <strain evidence="1 2">EAF2021</strain>
    </source>
</reference>
<keyword evidence="2" id="KW-1185">Reference proteome</keyword>
<gene>
    <name evidence="1" type="ORF">M9Y10_039274</name>
</gene>
<comment type="caution">
    <text evidence="1">The sequence shown here is derived from an EMBL/GenBank/DDBJ whole genome shotgun (WGS) entry which is preliminary data.</text>
</comment>